<dbReference type="Pfam" id="PF11188">
    <property type="entry name" value="DUF2975"/>
    <property type="match status" value="1"/>
</dbReference>
<accession>A0A1I0NSK8</accession>
<keyword evidence="3" id="KW-1185">Reference proteome</keyword>
<dbReference type="OrthoDB" id="982615at2"/>
<evidence type="ECO:0000313" key="3">
    <source>
        <dbReference type="Proteomes" id="UP000199437"/>
    </source>
</evidence>
<dbReference type="EMBL" id="FOIR01000001">
    <property type="protein sequence ID" value="SEW04404.1"/>
    <property type="molecule type" value="Genomic_DNA"/>
</dbReference>
<dbReference type="InterPro" id="IPR021354">
    <property type="entry name" value="DUF2975"/>
</dbReference>
<keyword evidence="1" id="KW-0472">Membrane</keyword>
<feature type="transmembrane region" description="Helical" evidence="1">
    <location>
        <begin position="90"/>
        <end position="113"/>
    </location>
</feature>
<evidence type="ECO:0008006" key="4">
    <source>
        <dbReference type="Google" id="ProtNLM"/>
    </source>
</evidence>
<sequence>MKWRKLILNASSWLLDTLIGLYVIILIAFLVLLFVGKLGGNGFFSLHLNEEFKSLVDRPNIEPGPGMEGVFEVLEVEPIEHRVSLELNTIGQLGVVLPVLIYAGLYLYTIVLLSNIVRSVKANSFFIYKNVVRLRIIGIMVLLSQLVDWGSSYVKVWFFNRYLVSTDIVHVRSVFNLFPNIFSSPIIVGLLVLIIAEAFAHGLKLKEEQELTI</sequence>
<proteinExistence type="predicted"/>
<gene>
    <name evidence="2" type="ORF">SAMN05216290_1422</name>
</gene>
<evidence type="ECO:0000256" key="1">
    <source>
        <dbReference type="SAM" id="Phobius"/>
    </source>
</evidence>
<reference evidence="3" key="1">
    <citation type="submission" date="2016-10" db="EMBL/GenBank/DDBJ databases">
        <authorList>
            <person name="Varghese N."/>
            <person name="Submissions S."/>
        </authorList>
    </citation>
    <scope>NUCLEOTIDE SEQUENCE [LARGE SCALE GENOMIC DNA]</scope>
    <source>
        <strain evidence="3">CGMCC 1.12402</strain>
    </source>
</reference>
<dbReference type="Proteomes" id="UP000199437">
    <property type="component" value="Unassembled WGS sequence"/>
</dbReference>
<dbReference type="STRING" id="1267423.SAMN05216290_1422"/>
<keyword evidence="1" id="KW-0812">Transmembrane</keyword>
<organism evidence="2 3">
    <name type="scientific">Roseivirga pacifica</name>
    <dbReference type="NCBI Taxonomy" id="1267423"/>
    <lineage>
        <taxon>Bacteria</taxon>
        <taxon>Pseudomonadati</taxon>
        <taxon>Bacteroidota</taxon>
        <taxon>Cytophagia</taxon>
        <taxon>Cytophagales</taxon>
        <taxon>Roseivirgaceae</taxon>
        <taxon>Roseivirga</taxon>
    </lineage>
</organism>
<dbReference type="GeneID" id="99986147"/>
<name>A0A1I0NSK8_9BACT</name>
<feature type="transmembrane region" description="Helical" evidence="1">
    <location>
        <begin position="174"/>
        <end position="196"/>
    </location>
</feature>
<dbReference type="RefSeq" id="WP_090257807.1">
    <property type="nucleotide sequence ID" value="NZ_FOIR01000001.1"/>
</dbReference>
<evidence type="ECO:0000313" key="2">
    <source>
        <dbReference type="EMBL" id="SEW04404.1"/>
    </source>
</evidence>
<feature type="transmembrane region" description="Helical" evidence="1">
    <location>
        <begin position="12"/>
        <end position="35"/>
    </location>
</feature>
<dbReference type="AlphaFoldDB" id="A0A1I0NSK8"/>
<protein>
    <recommendedName>
        <fullName evidence="4">DUF2975 domain-containing protein</fullName>
    </recommendedName>
</protein>
<keyword evidence="1" id="KW-1133">Transmembrane helix</keyword>
<feature type="transmembrane region" description="Helical" evidence="1">
    <location>
        <begin position="134"/>
        <end position="154"/>
    </location>
</feature>